<dbReference type="GO" id="GO:0016874">
    <property type="term" value="F:ligase activity"/>
    <property type="evidence" value="ECO:0007669"/>
    <property type="project" value="UniProtKB-KW"/>
</dbReference>
<protein>
    <submittedName>
        <fullName evidence="7">Phosphoribosylglycinamide formyltransferase 2</fullName>
        <ecNumber evidence="7">2.1.2.-</ecNumber>
        <ecNumber evidence="7">4.1.1.21</ecNumber>
    </submittedName>
</protein>
<evidence type="ECO:0000256" key="4">
    <source>
        <dbReference type="ARBA" id="ARBA00022840"/>
    </source>
</evidence>
<reference evidence="7 8" key="1">
    <citation type="submission" date="2015-09" db="EMBL/GenBank/DDBJ databases">
        <authorList>
            <consortium name="Pathogen Informatics"/>
        </authorList>
    </citation>
    <scope>NUCLEOTIDE SEQUENCE [LARGE SCALE GENOMIC DNA]</scope>
    <source>
        <strain evidence="7 8">2789STDY5608840</strain>
    </source>
</reference>
<accession>A0A174CW06</accession>
<dbReference type="PANTHER" id="PTHR43055:SF1">
    <property type="entry name" value="FORMATE-DEPENDENT PHOSPHORIBOSYLGLYCINAMIDE FORMYLTRANSFERASE"/>
    <property type="match status" value="1"/>
</dbReference>
<dbReference type="InterPro" id="IPR011761">
    <property type="entry name" value="ATP-grasp"/>
</dbReference>
<feature type="domain" description="ATP-grasp" evidence="6">
    <location>
        <begin position="117"/>
        <end position="302"/>
    </location>
</feature>
<evidence type="ECO:0000256" key="1">
    <source>
        <dbReference type="ARBA" id="ARBA00022598"/>
    </source>
</evidence>
<dbReference type="GO" id="GO:0016740">
    <property type="term" value="F:transferase activity"/>
    <property type="evidence" value="ECO:0007669"/>
    <property type="project" value="UniProtKB-KW"/>
</dbReference>
<dbReference type="EC" id="4.1.1.21" evidence="7"/>
<dbReference type="InterPro" id="IPR013815">
    <property type="entry name" value="ATP_grasp_subdomain_1"/>
</dbReference>
<keyword evidence="3" id="KW-0658">Purine biosynthesis</keyword>
<organism evidence="7 8">
    <name type="scientific">Bacteroides finegoldii</name>
    <dbReference type="NCBI Taxonomy" id="338188"/>
    <lineage>
        <taxon>Bacteria</taxon>
        <taxon>Pseudomonadati</taxon>
        <taxon>Bacteroidota</taxon>
        <taxon>Bacteroidia</taxon>
        <taxon>Bacteroidales</taxon>
        <taxon>Bacteroidaceae</taxon>
        <taxon>Bacteroides</taxon>
    </lineage>
</organism>
<evidence type="ECO:0000313" key="8">
    <source>
        <dbReference type="Proteomes" id="UP000095517"/>
    </source>
</evidence>
<gene>
    <name evidence="7" type="primary">purT_2</name>
    <name evidence="7" type="ORF">ERS852397_01500</name>
</gene>
<name>A0A174CW06_9BACE</name>
<dbReference type="AlphaFoldDB" id="A0A174CW06"/>
<dbReference type="Pfam" id="PF02222">
    <property type="entry name" value="ATP-grasp"/>
    <property type="match status" value="1"/>
</dbReference>
<dbReference type="EMBL" id="CYZH01000006">
    <property type="protein sequence ID" value="CUO16299.1"/>
    <property type="molecule type" value="Genomic_DNA"/>
</dbReference>
<evidence type="ECO:0000313" key="7">
    <source>
        <dbReference type="EMBL" id="CUO16299.1"/>
    </source>
</evidence>
<dbReference type="SUPFAM" id="SSF56059">
    <property type="entry name" value="Glutathione synthetase ATP-binding domain-like"/>
    <property type="match status" value="1"/>
</dbReference>
<keyword evidence="7" id="KW-0808">Transferase</keyword>
<dbReference type="RefSeq" id="WP_055278800.1">
    <property type="nucleotide sequence ID" value="NZ_CABIXA010000006.1"/>
</dbReference>
<sequence length="379" mass="43213">MKKVIVFGNDHTNSVGVIQSLGKAGYRSIGLVYGFKNDFVKSSKYVERVISAKDAQACIDKLVEANFNTQERMPIIATCDMAALTLERNKEKLKDRFLFEYAINYTLDYLAKKENQVRMAINAGFNVPKSWNLNDTKQIPDDVTYPCLIKPLVSCEGAKSDIRVCCSQEELEKNLNSLDYTKKVLLQQYIKRDYEISILGCRLSTGICLIPAIENKLTLYPKHVGLECLANMQSLEDGPIKKSIENLVSAAGYVGLFSVEMMHCKDDDKFYFTEINLRNDGAEAFVTKYGANLPLNHVEDLLGLPLTKQTEYHPGYYIWEMHHFASVVCGDISVWTWLKEIRKSNGFLMSHSGDMKPFFVQFINPILRKLKIKRSENYK</sequence>
<dbReference type="Gene3D" id="3.30.470.20">
    <property type="entry name" value="ATP-grasp fold, B domain"/>
    <property type="match status" value="1"/>
</dbReference>
<dbReference type="PROSITE" id="PS50975">
    <property type="entry name" value="ATP_GRASP"/>
    <property type="match status" value="1"/>
</dbReference>
<dbReference type="EC" id="2.1.2.-" evidence="7"/>
<dbReference type="GO" id="GO:0005829">
    <property type="term" value="C:cytosol"/>
    <property type="evidence" value="ECO:0007669"/>
    <property type="project" value="TreeGrafter"/>
</dbReference>
<proteinExistence type="predicted"/>
<dbReference type="Gene3D" id="3.30.1490.20">
    <property type="entry name" value="ATP-grasp fold, A domain"/>
    <property type="match status" value="1"/>
</dbReference>
<dbReference type="GO" id="GO:0046872">
    <property type="term" value="F:metal ion binding"/>
    <property type="evidence" value="ECO:0007669"/>
    <property type="project" value="InterPro"/>
</dbReference>
<dbReference type="GO" id="GO:0004638">
    <property type="term" value="F:phosphoribosylaminoimidazole carboxylase activity"/>
    <property type="evidence" value="ECO:0007669"/>
    <property type="project" value="UniProtKB-EC"/>
</dbReference>
<keyword evidence="1" id="KW-0436">Ligase</keyword>
<evidence type="ECO:0000256" key="2">
    <source>
        <dbReference type="ARBA" id="ARBA00022741"/>
    </source>
</evidence>
<dbReference type="GO" id="GO:0005524">
    <property type="term" value="F:ATP binding"/>
    <property type="evidence" value="ECO:0007669"/>
    <property type="project" value="UniProtKB-UniRule"/>
</dbReference>
<evidence type="ECO:0000259" key="6">
    <source>
        <dbReference type="PROSITE" id="PS50975"/>
    </source>
</evidence>
<dbReference type="Proteomes" id="UP000095517">
    <property type="component" value="Unassembled WGS sequence"/>
</dbReference>
<keyword evidence="2 5" id="KW-0547">Nucleotide-binding</keyword>
<dbReference type="InterPro" id="IPR003135">
    <property type="entry name" value="ATP-grasp_carboxylate-amine"/>
</dbReference>
<evidence type="ECO:0000256" key="3">
    <source>
        <dbReference type="ARBA" id="ARBA00022755"/>
    </source>
</evidence>
<evidence type="ECO:0000256" key="5">
    <source>
        <dbReference type="PROSITE-ProRule" id="PRU00409"/>
    </source>
</evidence>
<dbReference type="STRING" id="338188.ERS852397_01500"/>
<keyword evidence="7" id="KW-0456">Lyase</keyword>
<dbReference type="GO" id="GO:0006164">
    <property type="term" value="P:purine nucleotide biosynthetic process"/>
    <property type="evidence" value="ECO:0007669"/>
    <property type="project" value="UniProtKB-KW"/>
</dbReference>
<keyword evidence="4 5" id="KW-0067">ATP-binding</keyword>
<dbReference type="PANTHER" id="PTHR43055">
    <property type="entry name" value="FORMATE-DEPENDENT PHOSPHORIBOSYLGLYCINAMIDE FORMYLTRANSFERASE"/>
    <property type="match status" value="1"/>
</dbReference>